<dbReference type="Pfam" id="PF15943">
    <property type="entry name" value="YdaS_toxin"/>
    <property type="match status" value="1"/>
</dbReference>
<proteinExistence type="predicted"/>
<organism evidence="1 2">
    <name type="scientific">Nitrosomonas communis</name>
    <dbReference type="NCBI Taxonomy" id="44574"/>
    <lineage>
        <taxon>Bacteria</taxon>
        <taxon>Pseudomonadati</taxon>
        <taxon>Pseudomonadota</taxon>
        <taxon>Betaproteobacteria</taxon>
        <taxon>Nitrosomonadales</taxon>
        <taxon>Nitrosomonadaceae</taxon>
        <taxon>Nitrosomonas</taxon>
    </lineage>
</organism>
<evidence type="ECO:0000313" key="2">
    <source>
        <dbReference type="Proteomes" id="UP000324176"/>
    </source>
</evidence>
<evidence type="ECO:0000313" key="1">
    <source>
        <dbReference type="EMBL" id="TYP68688.1"/>
    </source>
</evidence>
<comment type="caution">
    <text evidence="1">The sequence shown here is derived from an EMBL/GenBank/DDBJ whole genome shotgun (WGS) entry which is preliminary data.</text>
</comment>
<reference evidence="1 2" key="1">
    <citation type="submission" date="2019-07" db="EMBL/GenBank/DDBJ databases">
        <title>Active sludge and wastewater microbial communities from Klosterneuburg, Austria.</title>
        <authorList>
            <person name="Wagner M."/>
        </authorList>
    </citation>
    <scope>NUCLEOTIDE SEQUENCE [LARGE SCALE GENOMIC DNA]</scope>
    <source>
        <strain evidence="1 2">Nm2</strain>
    </source>
</reference>
<dbReference type="Proteomes" id="UP000324176">
    <property type="component" value="Unassembled WGS sequence"/>
</dbReference>
<dbReference type="SUPFAM" id="SSF47413">
    <property type="entry name" value="lambda repressor-like DNA-binding domains"/>
    <property type="match status" value="1"/>
</dbReference>
<dbReference type="InterPro" id="IPR031856">
    <property type="entry name" value="YdaS_toxin-like"/>
</dbReference>
<dbReference type="Gene3D" id="1.10.260.40">
    <property type="entry name" value="lambda repressor-like DNA-binding domains"/>
    <property type="match status" value="1"/>
</dbReference>
<keyword evidence="1" id="KW-0238">DNA-binding</keyword>
<dbReference type="GO" id="GO:0003677">
    <property type="term" value="F:DNA binding"/>
    <property type="evidence" value="ECO:0007669"/>
    <property type="project" value="UniProtKB-KW"/>
</dbReference>
<dbReference type="AlphaFoldDB" id="A0A5D3Y946"/>
<dbReference type="InterPro" id="IPR010982">
    <property type="entry name" value="Lambda_DNA-bd_dom_sf"/>
</dbReference>
<accession>A0A5D3Y946</accession>
<name>A0A5D3Y946_9PROT</name>
<protein>
    <submittedName>
        <fullName evidence="1">DNA-binding transcriptional regulator YdaS (Cro superfamily)</fullName>
    </submittedName>
</protein>
<gene>
    <name evidence="1" type="ORF">BCL69_11592</name>
</gene>
<sequence>MLLSDSKLSFMSKEHIKNIAKRVGGVVALSKKLGLSRAAVSQWEVIPADRILDVEKVTGISREELRPDLYVRKSAASEQIIAGELPERRIHERRQEDRRKNYRRKEYRRVFDRRQS</sequence>
<dbReference type="EMBL" id="VNHT01000159">
    <property type="protein sequence ID" value="TYP68688.1"/>
    <property type="molecule type" value="Genomic_DNA"/>
</dbReference>